<feature type="non-terminal residue" evidence="1">
    <location>
        <position position="265"/>
    </location>
</feature>
<protein>
    <submittedName>
        <fullName evidence="1">Uncharacterized protein</fullName>
    </submittedName>
</protein>
<sequence length="265" mass="29677">HHCLVCTGISPIQRWAGKYETDFADLVGADGYHHTDSGITKHYALQVGAFYNRPILVSPKEADANGNLIDNNQRLRWPMAGKLETWTGTGSGHRDLLDTGGFNIWGALLGTQWIQYQNNSIWSLTHVGGTSVFEPDIEMPDLGLLSAHLLYSKNNVHYFVGNDYNIYAYYGGSNIQKIGGKIHRFLQRDLDPIYKDQSWLCMGAENSRLWLFIVPNGETYITEAYGIDISTGSWMKRDFKHKWPSGGITSVSLVGASSYTEGQTY</sequence>
<name>X1HZM4_9ZZZZ</name>
<organism evidence="1">
    <name type="scientific">marine sediment metagenome</name>
    <dbReference type="NCBI Taxonomy" id="412755"/>
    <lineage>
        <taxon>unclassified sequences</taxon>
        <taxon>metagenomes</taxon>
        <taxon>ecological metagenomes</taxon>
    </lineage>
</organism>
<proteinExistence type="predicted"/>
<dbReference type="EMBL" id="BARU01030292">
    <property type="protein sequence ID" value="GAH62490.1"/>
    <property type="molecule type" value="Genomic_DNA"/>
</dbReference>
<gene>
    <name evidence="1" type="ORF">S03H2_48092</name>
</gene>
<dbReference type="AlphaFoldDB" id="X1HZM4"/>
<reference evidence="1" key="1">
    <citation type="journal article" date="2014" name="Front. Microbiol.">
        <title>High frequency of phylogenetically diverse reductive dehalogenase-homologous genes in deep subseafloor sedimentary metagenomes.</title>
        <authorList>
            <person name="Kawai M."/>
            <person name="Futagami T."/>
            <person name="Toyoda A."/>
            <person name="Takaki Y."/>
            <person name="Nishi S."/>
            <person name="Hori S."/>
            <person name="Arai W."/>
            <person name="Tsubouchi T."/>
            <person name="Morono Y."/>
            <person name="Uchiyama I."/>
            <person name="Ito T."/>
            <person name="Fujiyama A."/>
            <person name="Inagaki F."/>
            <person name="Takami H."/>
        </authorList>
    </citation>
    <scope>NUCLEOTIDE SEQUENCE</scope>
    <source>
        <strain evidence="1">Expedition CK06-06</strain>
    </source>
</reference>
<accession>X1HZM4</accession>
<evidence type="ECO:0000313" key="1">
    <source>
        <dbReference type="EMBL" id="GAH62490.1"/>
    </source>
</evidence>
<feature type="non-terminal residue" evidence="1">
    <location>
        <position position="1"/>
    </location>
</feature>
<comment type="caution">
    <text evidence="1">The sequence shown here is derived from an EMBL/GenBank/DDBJ whole genome shotgun (WGS) entry which is preliminary data.</text>
</comment>